<sequence length="243" mass="26787">MIPPSLESMMGQRILLLSPHADDVAYSIGGIVVRLSMRADLHLMTIFGHSGWALPQASCETSADAISAEREREDRAYCARRWIEYELLPCPDSFVMGYDEATELGIAATDDPRTEDVVNLIRNAVACRVPQIVLAPCGLGGHVDHQIVRIAADALDHVEVLYYEDVPYSSSLPLSQLERQLAVQGLTPALTADIEVVLESKCEDMWGYRSQTSASTIAEMLLHAGRVGTGTARYAERLWRRTS</sequence>
<organism evidence="1 2">
    <name type="scientific">Pseudomonas fluorescens</name>
    <dbReference type="NCBI Taxonomy" id="294"/>
    <lineage>
        <taxon>Bacteria</taxon>
        <taxon>Pseudomonadati</taxon>
        <taxon>Pseudomonadota</taxon>
        <taxon>Gammaproteobacteria</taxon>
        <taxon>Pseudomonadales</taxon>
        <taxon>Pseudomonadaceae</taxon>
        <taxon>Pseudomonas</taxon>
    </lineage>
</organism>
<proteinExistence type="predicted"/>
<evidence type="ECO:0000313" key="1">
    <source>
        <dbReference type="EMBL" id="KPU59131.1"/>
    </source>
</evidence>
<comment type="caution">
    <text evidence="1">The sequence shown here is derived from an EMBL/GenBank/DDBJ whole genome shotgun (WGS) entry which is preliminary data.</text>
</comment>
<dbReference type="Pfam" id="PF02585">
    <property type="entry name" value="PIG-L"/>
    <property type="match status" value="1"/>
</dbReference>
<dbReference type="Gene3D" id="3.40.50.10320">
    <property type="entry name" value="LmbE-like"/>
    <property type="match status" value="1"/>
</dbReference>
<name>A0A0P8XQK6_PSEFL</name>
<dbReference type="RefSeq" id="WP_057398103.1">
    <property type="nucleotide sequence ID" value="NZ_LJXB01000078.1"/>
</dbReference>
<evidence type="ECO:0000313" key="2">
    <source>
        <dbReference type="Proteomes" id="UP000050349"/>
    </source>
</evidence>
<dbReference type="SUPFAM" id="SSF102588">
    <property type="entry name" value="LmbE-like"/>
    <property type="match status" value="1"/>
</dbReference>
<dbReference type="Proteomes" id="UP000050349">
    <property type="component" value="Unassembled WGS sequence"/>
</dbReference>
<reference evidence="1 2" key="1">
    <citation type="submission" date="2015-09" db="EMBL/GenBank/DDBJ databases">
        <authorList>
            <person name="Jackson K.R."/>
            <person name="Lunt B.L."/>
            <person name="Fisher J.N.B."/>
            <person name="Gardner A.V."/>
            <person name="Bailey M.E."/>
            <person name="Deus L.M."/>
            <person name="Earl A.S."/>
            <person name="Gibby P.D."/>
            <person name="Hartmann K.A."/>
            <person name="Liu J.E."/>
            <person name="Manci A.M."/>
            <person name="Nielsen D.A."/>
            <person name="Solomon M.B."/>
            <person name="Breakwell D.P."/>
            <person name="Burnett S.H."/>
            <person name="Grose J.H."/>
        </authorList>
    </citation>
    <scope>NUCLEOTIDE SEQUENCE [LARGE SCALE GENOMIC DNA]</scope>
    <source>
        <strain evidence="1 2">S613</strain>
    </source>
</reference>
<dbReference type="PATRIC" id="fig|294.162.peg.3053"/>
<dbReference type="EMBL" id="LJXB01000078">
    <property type="protein sequence ID" value="KPU59131.1"/>
    <property type="molecule type" value="Genomic_DNA"/>
</dbReference>
<accession>A0A0P8XQK6</accession>
<dbReference type="AlphaFoldDB" id="A0A0P8XQK6"/>
<dbReference type="InterPro" id="IPR003737">
    <property type="entry name" value="GlcNAc_PI_deacetylase-related"/>
</dbReference>
<gene>
    <name evidence="1" type="ORF">AN403_4025</name>
</gene>
<protein>
    <submittedName>
        <fullName evidence="1">GlcNAc-PI de-N-acetylase family protein</fullName>
    </submittedName>
</protein>
<dbReference type="InterPro" id="IPR024078">
    <property type="entry name" value="LmbE-like_dom_sf"/>
</dbReference>